<sequence length="346" mass="38640">MSKKNLSKLLALYLPYVVIGFLATNLGEAWRLAVCKELGDKIVSLMDTLPAAFSNPLPSLHPFDLFIGLCCGAGMRLAVYLKSKNAKKYRHGMEYGSARWGGPKDIEPFMAPKFEDNIILTKTERLMMSNRPPDPKNARNKNVLVVGGSGSGKTRFFIKPNLLQCDSKNFPVSFVVTDPKGSIGVECGEALLKHGYKLKFFNSINFSKSMKYNPMAYIHSEKDVLKLVTALMTNTKGEGQGGDPFWDKAERLLLVSLIAYLHYEAPVEEQNFATLLEMLNTMQVSEDDETYQNPVDLLFEDLGKKKPKSFAVRQYKLYKLAAGKTAKSILISCGARLAPFDIQEVR</sequence>
<dbReference type="Proteomes" id="UP000260783">
    <property type="component" value="Unassembled WGS sequence"/>
</dbReference>
<dbReference type="InterPro" id="IPR003688">
    <property type="entry name" value="TraG/VirD4"/>
</dbReference>
<dbReference type="RefSeq" id="WP_181967377.1">
    <property type="nucleotide sequence ID" value="NZ_QVEW01000052.1"/>
</dbReference>
<evidence type="ECO:0000256" key="1">
    <source>
        <dbReference type="SAM" id="Phobius"/>
    </source>
</evidence>
<dbReference type="EMBL" id="QVEW01000052">
    <property type="protein sequence ID" value="RGB90760.1"/>
    <property type="molecule type" value="Genomic_DNA"/>
</dbReference>
<dbReference type="Gene3D" id="3.40.50.300">
    <property type="entry name" value="P-loop containing nucleotide triphosphate hydrolases"/>
    <property type="match status" value="1"/>
</dbReference>
<protein>
    <submittedName>
        <fullName evidence="2">Type IV secretory system conjugative DNA transfer family protein</fullName>
    </submittedName>
</protein>
<keyword evidence="1" id="KW-0472">Membrane</keyword>
<name>A0A3E2U3S0_9FIRM</name>
<dbReference type="NCBIfam" id="NF045973">
    <property type="entry name" value="conju_CD1115"/>
    <property type="match status" value="1"/>
</dbReference>
<dbReference type="GO" id="GO:0016020">
    <property type="term" value="C:membrane"/>
    <property type="evidence" value="ECO:0007669"/>
    <property type="project" value="InterPro"/>
</dbReference>
<reference evidence="2 3" key="1">
    <citation type="submission" date="2018-08" db="EMBL/GenBank/DDBJ databases">
        <title>A genome reference for cultivated species of the human gut microbiota.</title>
        <authorList>
            <person name="Zou Y."/>
            <person name="Xue W."/>
            <person name="Luo G."/>
        </authorList>
    </citation>
    <scope>NUCLEOTIDE SEQUENCE [LARGE SCALE GENOMIC DNA]</scope>
    <source>
        <strain evidence="2 3">AF29-11BH</strain>
    </source>
</reference>
<proteinExistence type="predicted"/>
<comment type="caution">
    <text evidence="2">The sequence shown here is derived from an EMBL/GenBank/DDBJ whole genome shotgun (WGS) entry which is preliminary data.</text>
</comment>
<evidence type="ECO:0000313" key="3">
    <source>
        <dbReference type="Proteomes" id="UP000260783"/>
    </source>
</evidence>
<dbReference type="CDD" id="cd01127">
    <property type="entry name" value="TrwB_TraG_TraD_VirD4"/>
    <property type="match status" value="1"/>
</dbReference>
<organism evidence="2 3">
    <name type="scientific">Faecalibacterium prausnitzii</name>
    <dbReference type="NCBI Taxonomy" id="853"/>
    <lineage>
        <taxon>Bacteria</taxon>
        <taxon>Bacillati</taxon>
        <taxon>Bacillota</taxon>
        <taxon>Clostridia</taxon>
        <taxon>Eubacteriales</taxon>
        <taxon>Oscillospiraceae</taxon>
        <taxon>Faecalibacterium</taxon>
    </lineage>
</organism>
<keyword evidence="1" id="KW-1133">Transmembrane helix</keyword>
<dbReference type="SUPFAM" id="SSF52540">
    <property type="entry name" value="P-loop containing nucleoside triphosphate hydrolases"/>
    <property type="match status" value="1"/>
</dbReference>
<evidence type="ECO:0000313" key="2">
    <source>
        <dbReference type="EMBL" id="RGB90760.1"/>
    </source>
</evidence>
<accession>A0A3E2U3S0</accession>
<feature type="transmembrane region" description="Helical" evidence="1">
    <location>
        <begin position="59"/>
        <end position="81"/>
    </location>
</feature>
<dbReference type="InterPro" id="IPR027417">
    <property type="entry name" value="P-loop_NTPase"/>
</dbReference>
<feature type="non-terminal residue" evidence="2">
    <location>
        <position position="346"/>
    </location>
</feature>
<dbReference type="Pfam" id="PF02534">
    <property type="entry name" value="T4SS-DNA_transf"/>
    <property type="match status" value="1"/>
</dbReference>
<gene>
    <name evidence="2" type="ORF">DWZ04_16305</name>
</gene>
<dbReference type="AlphaFoldDB" id="A0A3E2U3S0"/>
<keyword evidence="1" id="KW-0812">Transmembrane</keyword>